<name>X1MTG1_9ZZZZ</name>
<accession>X1MTG1</accession>
<dbReference type="EMBL" id="BARV01004442">
    <property type="protein sequence ID" value="GAI17975.1"/>
    <property type="molecule type" value="Genomic_DNA"/>
</dbReference>
<comment type="caution">
    <text evidence="1">The sequence shown here is derived from an EMBL/GenBank/DDBJ whole genome shotgun (WGS) entry which is preliminary data.</text>
</comment>
<protein>
    <submittedName>
        <fullName evidence="1">Uncharacterized protein</fullName>
    </submittedName>
</protein>
<proteinExistence type="predicted"/>
<dbReference type="AlphaFoldDB" id="X1MTG1"/>
<organism evidence="1">
    <name type="scientific">marine sediment metagenome</name>
    <dbReference type="NCBI Taxonomy" id="412755"/>
    <lineage>
        <taxon>unclassified sequences</taxon>
        <taxon>metagenomes</taxon>
        <taxon>ecological metagenomes</taxon>
    </lineage>
</organism>
<gene>
    <name evidence="1" type="ORF">S06H3_09869</name>
</gene>
<sequence length="88" mass="9713">MPETETLISMPVSLEGYAPPGSLQDKCSKCGQPVWVSPSSWLIMHDNPGMKILCTTCALVQMKEDKQFEIGAITPAQAEEILEYLVTR</sequence>
<reference evidence="1" key="1">
    <citation type="journal article" date="2014" name="Front. Microbiol.">
        <title>High frequency of phylogenetically diverse reductive dehalogenase-homologous genes in deep subseafloor sedimentary metagenomes.</title>
        <authorList>
            <person name="Kawai M."/>
            <person name="Futagami T."/>
            <person name="Toyoda A."/>
            <person name="Takaki Y."/>
            <person name="Nishi S."/>
            <person name="Hori S."/>
            <person name="Arai W."/>
            <person name="Tsubouchi T."/>
            <person name="Morono Y."/>
            <person name="Uchiyama I."/>
            <person name="Ito T."/>
            <person name="Fujiyama A."/>
            <person name="Inagaki F."/>
            <person name="Takami H."/>
        </authorList>
    </citation>
    <scope>NUCLEOTIDE SEQUENCE</scope>
    <source>
        <strain evidence="1">Expedition CK06-06</strain>
    </source>
</reference>
<evidence type="ECO:0000313" key="1">
    <source>
        <dbReference type="EMBL" id="GAI17975.1"/>
    </source>
</evidence>